<evidence type="ECO:0000256" key="2">
    <source>
        <dbReference type="ARBA" id="ARBA00023157"/>
    </source>
</evidence>
<accession>A0AA89C3S1</accession>
<feature type="domain" description="CUB" evidence="6">
    <location>
        <begin position="57"/>
        <end position="175"/>
    </location>
</feature>
<feature type="region of interest" description="Disordered" evidence="4">
    <location>
        <begin position="1"/>
        <end position="22"/>
    </location>
</feature>
<organism evidence="7 8">
    <name type="scientific">Pinctada imbricata</name>
    <name type="common">Atlantic pearl-oyster</name>
    <name type="synonym">Pinctada martensii</name>
    <dbReference type="NCBI Taxonomy" id="66713"/>
    <lineage>
        <taxon>Eukaryota</taxon>
        <taxon>Metazoa</taxon>
        <taxon>Spiralia</taxon>
        <taxon>Lophotrochozoa</taxon>
        <taxon>Mollusca</taxon>
        <taxon>Bivalvia</taxon>
        <taxon>Autobranchia</taxon>
        <taxon>Pteriomorphia</taxon>
        <taxon>Pterioida</taxon>
        <taxon>Pterioidea</taxon>
        <taxon>Pteriidae</taxon>
        <taxon>Pinctada</taxon>
    </lineage>
</organism>
<evidence type="ECO:0000256" key="5">
    <source>
        <dbReference type="SAM" id="Phobius"/>
    </source>
</evidence>
<dbReference type="EMBL" id="VSWD01000007">
    <property type="protein sequence ID" value="KAK3098146.1"/>
    <property type="molecule type" value="Genomic_DNA"/>
</dbReference>
<dbReference type="AlphaFoldDB" id="A0AA89C3S1"/>
<dbReference type="InterPro" id="IPR035914">
    <property type="entry name" value="Sperma_CUB_dom_sf"/>
</dbReference>
<dbReference type="Pfam" id="PF00431">
    <property type="entry name" value="CUB"/>
    <property type="match status" value="2"/>
</dbReference>
<sequence length="440" mass="47922">MVTNRQRRQYSNIETRRTTLSDEQSPVSQMSIAYLRTLITFPVLCLLLSQQYRTGQCSGSSVTLTSTQEIQYFTSDGYNNGAGTYTSNLDCSWLIDSSNSAYKIVIYVENYDITCTGDVINIYDGNTTSSTALTSNLCGSGQSSVFVSTGQYVLLKFTTDASTQSIGFKAAYFYATDLSGTGCTADQTLTPTSTPAYLTSPSFPALYDVNSNCRWILTVPEGTVKLQIIWSDIETSANCAFDSLQIYDGDYVCENTKLAGICSRYPNGVATTYYSNGTSFLLKFTSDGSLSFRGFLLSYTKQEVVVVDQVVASTEDRLMLGIGIGCGCGATVALLCVALFALVKKKCRSPKLVSPRVTVSVNGAPHSVRTPSISGSSYTSESRNGFLSNGHRPESKRHFLNENLHNNNNKHSIKKDVKKDHRNGSVQRINSKGSARDSGT</sequence>
<reference evidence="7" key="1">
    <citation type="submission" date="2019-08" db="EMBL/GenBank/DDBJ databases">
        <title>The improved chromosome-level genome for the pearl oyster Pinctada fucata martensii using PacBio sequencing and Hi-C.</title>
        <authorList>
            <person name="Zheng Z."/>
        </authorList>
    </citation>
    <scope>NUCLEOTIDE SEQUENCE</scope>
    <source>
        <strain evidence="7">ZZ-2019</strain>
        <tissue evidence="7">Adductor muscle</tissue>
    </source>
</reference>
<proteinExistence type="predicted"/>
<keyword evidence="5" id="KW-1133">Transmembrane helix</keyword>
<dbReference type="PROSITE" id="PS01180">
    <property type="entry name" value="CUB"/>
    <property type="match status" value="2"/>
</dbReference>
<keyword evidence="2" id="KW-1015">Disulfide bond</keyword>
<keyword evidence="8" id="KW-1185">Reference proteome</keyword>
<feature type="compositionally biased region" description="Basic and acidic residues" evidence="4">
    <location>
        <begin position="414"/>
        <end position="423"/>
    </location>
</feature>
<evidence type="ECO:0000259" key="6">
    <source>
        <dbReference type="PROSITE" id="PS01180"/>
    </source>
</evidence>
<feature type="compositionally biased region" description="Polar residues" evidence="4">
    <location>
        <begin position="424"/>
        <end position="433"/>
    </location>
</feature>
<dbReference type="SMART" id="SM00042">
    <property type="entry name" value="CUB"/>
    <property type="match status" value="2"/>
</dbReference>
<feature type="domain" description="CUB" evidence="6">
    <location>
        <begin position="183"/>
        <end position="302"/>
    </location>
</feature>
<dbReference type="Gene3D" id="2.60.120.290">
    <property type="entry name" value="Spermadhesin, CUB domain"/>
    <property type="match status" value="2"/>
</dbReference>
<keyword evidence="1" id="KW-0677">Repeat</keyword>
<feature type="compositionally biased region" description="Polar residues" evidence="4">
    <location>
        <begin position="369"/>
        <end position="387"/>
    </location>
</feature>
<dbReference type="CDD" id="cd00041">
    <property type="entry name" value="CUB"/>
    <property type="match status" value="2"/>
</dbReference>
<dbReference type="InterPro" id="IPR000859">
    <property type="entry name" value="CUB_dom"/>
</dbReference>
<feature type="transmembrane region" description="Helical" evidence="5">
    <location>
        <begin position="318"/>
        <end position="343"/>
    </location>
</feature>
<dbReference type="SUPFAM" id="SSF49854">
    <property type="entry name" value="Spermadhesin, CUB domain"/>
    <property type="match status" value="2"/>
</dbReference>
<gene>
    <name evidence="7" type="ORF">FSP39_016635</name>
</gene>
<evidence type="ECO:0000256" key="1">
    <source>
        <dbReference type="ARBA" id="ARBA00022737"/>
    </source>
</evidence>
<evidence type="ECO:0000313" key="8">
    <source>
        <dbReference type="Proteomes" id="UP001186944"/>
    </source>
</evidence>
<comment type="caution">
    <text evidence="7">The sequence shown here is derived from an EMBL/GenBank/DDBJ whole genome shotgun (WGS) entry which is preliminary data.</text>
</comment>
<comment type="caution">
    <text evidence="3">Lacks conserved residue(s) required for the propagation of feature annotation.</text>
</comment>
<evidence type="ECO:0000256" key="3">
    <source>
        <dbReference type="PROSITE-ProRule" id="PRU00059"/>
    </source>
</evidence>
<feature type="region of interest" description="Disordered" evidence="4">
    <location>
        <begin position="363"/>
        <end position="440"/>
    </location>
</feature>
<dbReference type="PANTHER" id="PTHR24251">
    <property type="entry name" value="OVOCHYMASE-RELATED"/>
    <property type="match status" value="1"/>
</dbReference>
<keyword evidence="5" id="KW-0812">Transmembrane</keyword>
<name>A0AA89C3S1_PINIB</name>
<feature type="compositionally biased region" description="Basic and acidic residues" evidence="4">
    <location>
        <begin position="391"/>
        <end position="400"/>
    </location>
</feature>
<dbReference type="Proteomes" id="UP001186944">
    <property type="component" value="Unassembled WGS sequence"/>
</dbReference>
<protein>
    <recommendedName>
        <fullName evidence="6">CUB domain-containing protein</fullName>
    </recommendedName>
</protein>
<evidence type="ECO:0000313" key="7">
    <source>
        <dbReference type="EMBL" id="KAK3098146.1"/>
    </source>
</evidence>
<keyword evidence="5" id="KW-0472">Membrane</keyword>
<evidence type="ECO:0000256" key="4">
    <source>
        <dbReference type="SAM" id="MobiDB-lite"/>
    </source>
</evidence>
<dbReference type="PANTHER" id="PTHR24251:SF37">
    <property type="entry name" value="CUB DOMAIN-CONTAINING PROTEIN"/>
    <property type="match status" value="1"/>
</dbReference>